<evidence type="ECO:0000313" key="3">
    <source>
        <dbReference type="WBParaSite" id="HCON_00058980-00001"/>
    </source>
</evidence>
<feature type="region of interest" description="Disordered" evidence="1">
    <location>
        <begin position="1257"/>
        <end position="1284"/>
    </location>
</feature>
<feature type="compositionally biased region" description="Polar residues" evidence="1">
    <location>
        <begin position="221"/>
        <end position="234"/>
    </location>
</feature>
<feature type="compositionally biased region" description="Polar residues" evidence="1">
    <location>
        <begin position="1408"/>
        <end position="1422"/>
    </location>
</feature>
<dbReference type="OMA" id="NHCALHA"/>
<accession>A0A7I4Y5N3</accession>
<reference evidence="3" key="1">
    <citation type="submission" date="2020-12" db="UniProtKB">
        <authorList>
            <consortium name="WormBaseParasite"/>
        </authorList>
    </citation>
    <scope>IDENTIFICATION</scope>
    <source>
        <strain evidence="3">MHco3</strain>
    </source>
</reference>
<dbReference type="OrthoDB" id="5816773at2759"/>
<feature type="compositionally biased region" description="Basic residues" evidence="1">
    <location>
        <begin position="1349"/>
        <end position="1365"/>
    </location>
</feature>
<organism evidence="2 3">
    <name type="scientific">Haemonchus contortus</name>
    <name type="common">Barber pole worm</name>
    <dbReference type="NCBI Taxonomy" id="6289"/>
    <lineage>
        <taxon>Eukaryota</taxon>
        <taxon>Metazoa</taxon>
        <taxon>Ecdysozoa</taxon>
        <taxon>Nematoda</taxon>
        <taxon>Chromadorea</taxon>
        <taxon>Rhabditida</taxon>
        <taxon>Rhabditina</taxon>
        <taxon>Rhabditomorpha</taxon>
        <taxon>Strongyloidea</taxon>
        <taxon>Trichostrongylidae</taxon>
        <taxon>Haemonchus</taxon>
    </lineage>
</organism>
<evidence type="ECO:0000313" key="2">
    <source>
        <dbReference type="Proteomes" id="UP000025227"/>
    </source>
</evidence>
<protein>
    <submittedName>
        <fullName evidence="3">C2H2-type domain-containing protein</fullName>
    </submittedName>
</protein>
<feature type="compositionally biased region" description="Basic and acidic residues" evidence="1">
    <location>
        <begin position="190"/>
        <end position="201"/>
    </location>
</feature>
<feature type="compositionally biased region" description="Low complexity" evidence="1">
    <location>
        <begin position="420"/>
        <end position="442"/>
    </location>
</feature>
<feature type="region of interest" description="Disordered" evidence="1">
    <location>
        <begin position="1203"/>
        <end position="1242"/>
    </location>
</feature>
<sequence>MVEIAVGDLYDQIASKQEGIVIHPEALYECKYCAMFQISGSELRDSDRGRSHAAAHRIAFEALLEPAPVLICPICDLPQKTSEVACVFGCMFNDLDLVEHLERDHSDILADDMVCDFSDPRYLFTTFREKGGPKNLPLDQRNSEQTNGPEGGDDRSTVVLSDGDEGSGSSSAGDNQLEYKHSPNGAGEGHTNEADHNDSGDGRNSGGGRSRSEVSMEANASCVSEHSEQNSTQEPMHDNEHPTNNEDAVPMDTERDKRPENTSQEAQPIRKQMAGVSIITCLVCDWTPSSVHDSNRMRDELSSHVRLHIREESNKIPSRDDSFFGDKRLLSCMDFSLEEYFEKEHLTDLSGTINSRIMERVYGDLLTKLFGICVPLVYRILHGNNGNPFRSPEMFTNKRRRARRVNRSKAGKDASKKTATRASKSSMRRTLSTSTFTTESFNSDADSSTNECADLLGIGNFETNQHIQCARAECGHYLLTPADRMSLVRHIAAHIRHDEMRLLKAGGVSPLVACDCGVAMGSPMGYIYHIVHDHVFERKKFTDLAATIVSYLMLIVETAIESVLAVRVDFRATKWTLWCAYFALENDEGDEKLFIDSTDLNEHWWKLWESLLDECVTGKNMTLGDTIKLFEMHPYVDEERLRTRKHKSIPVMDAEKIQRSLSAVWLHLNQWSNDPVNRVHLASESRWIRLAQLRRKVFLESKKKGDQNKTDNLHSISICSIPSSFECKQRQLAAVADQSSPTALHDSDAGSTTSITVNASASVVDALDACSRQDAMTSVNTECGDPMPTSGFFADLLAASQNNIQAQEEADEAELSVKYVHCLICANICIRADNTAYIKNHCALHAVLEGRMLCSLYIHRAADRPQMCPFCPTEMNIYKPTDFLEHIRRKHEKKSRMIYDRFLHSYFPQSKIFSEPTTEESPREEEQCRSDFVIRCQRTNCCGVDPVIVLPSDKAIPLANVDIAVVKHMLWHVRNDSFLELDHNETEILTRALMIRLSCTQMRQVLFMARRVAKQFNKYKETDLIRYIQEKMEEIGCALFGVNKGLVFQMVFTRRFVRDQSGMQLYPPCVCRLCVDKELPRYSSDRRKRAFVAYAHPVVLHILEHLSLGQLQQDDDTAADLRWEGACSVDGLRFKNVSLAIKHVLDAHNDLVELSALDMMLEDMGIFRLFHNAISSALGEQAWQLEEALGFGAYKAKVCPRPDFFNEPAPDPTPSQQEPTALGAEGSSPHPRRRMRATSLRDMPEASAACYAEFLNESEDREEHPSLPSFNASGDDEPSTSNLQTPTTALINTIVAQSAPASTVKVETDESGAARSGFESSITALAEAAVADPSSADAGAEASENRMANSKKKRPDRFKRARQKRVKEIKREVDGMMVPQRNKALPLKNVIQGSRTVAAALVAAIGSPSSTGEGSNPQSTQQADHEEGAHGDATESVRSLGTNASQTSSRTKKKSMNADGNNEEAELALGRVTKKPRLATVGTVGSEALNKVDSIATDYFRRRLRPPR</sequence>
<feature type="compositionally biased region" description="Basic and acidic residues" evidence="1">
    <location>
        <begin position="235"/>
        <end position="244"/>
    </location>
</feature>
<name>A0A7I4Y5N3_HAECO</name>
<feature type="region of interest" description="Disordered" evidence="1">
    <location>
        <begin position="389"/>
        <end position="442"/>
    </location>
</feature>
<feature type="compositionally biased region" description="Polar residues" evidence="1">
    <location>
        <begin position="1436"/>
        <end position="1449"/>
    </location>
</feature>
<dbReference type="WBParaSite" id="HCON_00058980-00001">
    <property type="protein sequence ID" value="HCON_00058980-00001"/>
    <property type="gene ID" value="HCON_00058980"/>
</dbReference>
<feature type="compositionally biased region" description="Basic and acidic residues" evidence="1">
    <location>
        <begin position="1423"/>
        <end position="1435"/>
    </location>
</feature>
<feature type="region of interest" description="Disordered" evidence="1">
    <location>
        <begin position="1332"/>
        <end position="1365"/>
    </location>
</feature>
<keyword evidence="2" id="KW-1185">Reference proteome</keyword>
<evidence type="ECO:0000256" key="1">
    <source>
        <dbReference type="SAM" id="MobiDB-lite"/>
    </source>
</evidence>
<feature type="region of interest" description="Disordered" evidence="1">
    <location>
        <begin position="128"/>
        <end position="271"/>
    </location>
</feature>
<proteinExistence type="predicted"/>
<dbReference type="Proteomes" id="UP000025227">
    <property type="component" value="Unplaced"/>
</dbReference>
<feature type="compositionally biased region" description="Basic residues" evidence="1">
    <location>
        <begin position="397"/>
        <end position="409"/>
    </location>
</feature>
<feature type="region of interest" description="Disordered" evidence="1">
    <location>
        <begin position="1408"/>
        <end position="1471"/>
    </location>
</feature>